<evidence type="ECO:0000259" key="2">
    <source>
        <dbReference type="Pfam" id="PF14688"/>
    </source>
</evidence>
<dbReference type="GeneID" id="25726633"/>
<feature type="compositionally biased region" description="Gly residues" evidence="1">
    <location>
        <begin position="351"/>
        <end position="377"/>
    </location>
</feature>
<evidence type="ECO:0000313" key="4">
    <source>
        <dbReference type="Proteomes" id="UP000054498"/>
    </source>
</evidence>
<accession>A0A0D2NTB7</accession>
<dbReference type="PANTHER" id="PTHR31596:SF1">
    <property type="entry name" value="T-CELL ACTIVATION INHIBITOR, MITOCHONDRIAL"/>
    <property type="match status" value="1"/>
</dbReference>
<dbReference type="InterPro" id="IPR027986">
    <property type="entry name" value="TCAIM"/>
</dbReference>
<feature type="region of interest" description="Disordered" evidence="1">
    <location>
        <begin position="303"/>
        <end position="380"/>
    </location>
</feature>
<dbReference type="RefSeq" id="XP_013906460.1">
    <property type="nucleotide sequence ID" value="XM_014051006.1"/>
</dbReference>
<dbReference type="KEGG" id="mng:MNEG_0515"/>
<dbReference type="EMBL" id="KK100261">
    <property type="protein sequence ID" value="KIZ07441.1"/>
    <property type="molecule type" value="Genomic_DNA"/>
</dbReference>
<gene>
    <name evidence="3" type="ORF">MNEG_0515</name>
</gene>
<organism evidence="3 4">
    <name type="scientific">Monoraphidium neglectum</name>
    <dbReference type="NCBI Taxonomy" id="145388"/>
    <lineage>
        <taxon>Eukaryota</taxon>
        <taxon>Viridiplantae</taxon>
        <taxon>Chlorophyta</taxon>
        <taxon>core chlorophytes</taxon>
        <taxon>Chlorophyceae</taxon>
        <taxon>CS clade</taxon>
        <taxon>Sphaeropleales</taxon>
        <taxon>Selenastraceae</taxon>
        <taxon>Monoraphidium</taxon>
    </lineage>
</organism>
<sequence>MIAAVFVAERYRGSTRAENQRSFQLLQEYLDLAKREPGDAGPAARTPYRFRFFLRPQEDAEATDFDATDEGDDAKPVARAALARAEVTLPPPEPSPGGGGALSAATKKALAKLLGMCGLTADLADTQEEQAARQRLLVFLPEAAEVVRQAESGGVGWEVQAANMRGAMRLARQVVVGFGPGDFPGPRQALARVLDELATEGADVTGAHIMFGSKTVMDVRGTLWLDASEEDREFWADFLGGADLRFAASRREAAAALRRLEGAVAGAAGLGMVFAPAALAMTPDYRLFLERLAKHSAQYGPVAAAGAPRSSPGSSSSSSSSSEPGTSRAQTPPPFSELPLYVAPLQSSAEGGAGGGSGGGGAAGSGSGSGSGSGRGSGFEVSEGMGCLQVPVSAEAHQVYGFVQDRGAEALRALTQRRSQEARVEDLSARVRRRLRLRRLTRDPLITHNQFESACARLLQHAAALLQSAEGLSVRVSDANRVEGQSVDIAWDAEP</sequence>
<dbReference type="GO" id="GO:0005739">
    <property type="term" value="C:mitochondrion"/>
    <property type="evidence" value="ECO:0007669"/>
    <property type="project" value="TreeGrafter"/>
</dbReference>
<dbReference type="OrthoDB" id="1888383at2759"/>
<dbReference type="Pfam" id="PF14688">
    <property type="entry name" value="DUF4461"/>
    <property type="match status" value="1"/>
</dbReference>
<dbReference type="InterPro" id="IPR027989">
    <property type="entry name" value="DUF4461"/>
</dbReference>
<feature type="domain" description="DUF4461" evidence="2">
    <location>
        <begin position="385"/>
        <end position="482"/>
    </location>
</feature>
<feature type="compositionally biased region" description="Low complexity" evidence="1">
    <location>
        <begin position="303"/>
        <end position="327"/>
    </location>
</feature>
<protein>
    <recommendedName>
        <fullName evidence="2">DUF4461 domain-containing protein</fullName>
    </recommendedName>
</protein>
<evidence type="ECO:0000313" key="3">
    <source>
        <dbReference type="EMBL" id="KIZ07441.1"/>
    </source>
</evidence>
<dbReference type="AlphaFoldDB" id="A0A0D2NTB7"/>
<evidence type="ECO:0000256" key="1">
    <source>
        <dbReference type="SAM" id="MobiDB-lite"/>
    </source>
</evidence>
<keyword evidence="4" id="KW-1185">Reference proteome</keyword>
<proteinExistence type="predicted"/>
<reference evidence="3 4" key="1">
    <citation type="journal article" date="2013" name="BMC Genomics">
        <title>Reconstruction of the lipid metabolism for the microalga Monoraphidium neglectum from its genome sequence reveals characteristics suitable for biofuel production.</title>
        <authorList>
            <person name="Bogen C."/>
            <person name="Al-Dilaimi A."/>
            <person name="Albersmeier A."/>
            <person name="Wichmann J."/>
            <person name="Grundmann M."/>
            <person name="Rupp O."/>
            <person name="Lauersen K.J."/>
            <person name="Blifernez-Klassen O."/>
            <person name="Kalinowski J."/>
            <person name="Goesmann A."/>
            <person name="Mussgnug J.H."/>
            <person name="Kruse O."/>
        </authorList>
    </citation>
    <scope>NUCLEOTIDE SEQUENCE [LARGE SCALE GENOMIC DNA]</scope>
    <source>
        <strain evidence="3 4">SAG 48.87</strain>
    </source>
</reference>
<name>A0A0D2NTB7_9CHLO</name>
<dbReference type="Proteomes" id="UP000054498">
    <property type="component" value="Unassembled WGS sequence"/>
</dbReference>
<dbReference type="PANTHER" id="PTHR31596">
    <property type="entry name" value="T-CELL ACTIVATION INHIBITOR, MITOCHONDRIAL"/>
    <property type="match status" value="1"/>
</dbReference>